<evidence type="ECO:0000313" key="2">
    <source>
        <dbReference type="Proteomes" id="UP000479710"/>
    </source>
</evidence>
<evidence type="ECO:0000313" key="1">
    <source>
        <dbReference type="EMBL" id="KAF0915877.1"/>
    </source>
</evidence>
<name>A0A6G1DTQ3_9ORYZ</name>
<reference evidence="1 2" key="1">
    <citation type="submission" date="2019-11" db="EMBL/GenBank/DDBJ databases">
        <title>Whole genome sequence of Oryza granulata.</title>
        <authorList>
            <person name="Li W."/>
        </authorList>
    </citation>
    <scope>NUCLEOTIDE SEQUENCE [LARGE SCALE GENOMIC DNA]</scope>
    <source>
        <strain evidence="2">cv. Menghai</strain>
        <tissue evidence="1">Leaf</tissue>
    </source>
</reference>
<keyword evidence="2" id="KW-1185">Reference proteome</keyword>
<protein>
    <submittedName>
        <fullName evidence="1">Uncharacterized protein</fullName>
    </submittedName>
</protein>
<accession>A0A6G1DTQ3</accession>
<comment type="caution">
    <text evidence="1">The sequence shown here is derived from an EMBL/GenBank/DDBJ whole genome shotgun (WGS) entry which is preliminary data.</text>
</comment>
<dbReference type="AlphaFoldDB" id="A0A6G1DTQ3"/>
<sequence length="122" mass="13848">MDRKKQNLFGKRPKYCLQMETHNPKSPEPFELDGSKDIVVDITNSHDATIPTRNTNNSSVDFILVDYEDPCAKLVTLVDYPESPEEMGDPNLDFALNNITMPHTEKATEGYLQIFSNNAKDK</sequence>
<gene>
    <name evidence="1" type="ORF">E2562_039488</name>
</gene>
<dbReference type="Proteomes" id="UP000479710">
    <property type="component" value="Unassembled WGS sequence"/>
</dbReference>
<organism evidence="1 2">
    <name type="scientific">Oryza meyeriana var. granulata</name>
    <dbReference type="NCBI Taxonomy" id="110450"/>
    <lineage>
        <taxon>Eukaryota</taxon>
        <taxon>Viridiplantae</taxon>
        <taxon>Streptophyta</taxon>
        <taxon>Embryophyta</taxon>
        <taxon>Tracheophyta</taxon>
        <taxon>Spermatophyta</taxon>
        <taxon>Magnoliopsida</taxon>
        <taxon>Liliopsida</taxon>
        <taxon>Poales</taxon>
        <taxon>Poaceae</taxon>
        <taxon>BOP clade</taxon>
        <taxon>Oryzoideae</taxon>
        <taxon>Oryzeae</taxon>
        <taxon>Oryzinae</taxon>
        <taxon>Oryza</taxon>
        <taxon>Oryza meyeriana</taxon>
    </lineage>
</organism>
<proteinExistence type="predicted"/>
<dbReference type="EMBL" id="SPHZ02000006">
    <property type="protein sequence ID" value="KAF0915877.1"/>
    <property type="molecule type" value="Genomic_DNA"/>
</dbReference>